<keyword evidence="2" id="KW-0808">Transferase</keyword>
<dbReference type="InterPro" id="IPR013216">
    <property type="entry name" value="Methyltransf_11"/>
</dbReference>
<comment type="caution">
    <text evidence="2">The sequence shown here is derived from an EMBL/GenBank/DDBJ whole genome shotgun (WGS) entry which is preliminary data.</text>
</comment>
<evidence type="ECO:0000313" key="2">
    <source>
        <dbReference type="EMBL" id="RLQ95245.1"/>
    </source>
</evidence>
<dbReference type="EMBL" id="RCVZ01000007">
    <property type="protein sequence ID" value="RLQ95245.1"/>
    <property type="molecule type" value="Genomic_DNA"/>
</dbReference>
<proteinExistence type="predicted"/>
<evidence type="ECO:0000313" key="3">
    <source>
        <dbReference type="Proteomes" id="UP000276770"/>
    </source>
</evidence>
<sequence>MDEWRKMAEAAWNDKADLWNSNSVEMWNAGSRKDIIPFFKEFVPEEGHIGDLGCGDGYGSYLLSQNGYRVTGMDLSPRMIELANQNQSENERLSFIQGDLTNPPFKEAQLDGIMAINSLEWTKDPLSVLKEIHRITKPESYALFGILGPTAHPRKNSFGRLRGEKVICNTMMPWEFEQLAQENGWKKIAEHHVYKRGVDTHFARQLSSELKQALTFMTLFMLQKQNLKG</sequence>
<dbReference type="GO" id="GO:0008757">
    <property type="term" value="F:S-adenosylmethionine-dependent methyltransferase activity"/>
    <property type="evidence" value="ECO:0007669"/>
    <property type="project" value="InterPro"/>
</dbReference>
<feature type="domain" description="Methyltransferase type 11" evidence="1">
    <location>
        <begin position="51"/>
        <end position="144"/>
    </location>
</feature>
<dbReference type="PANTHER" id="PTHR43861">
    <property type="entry name" value="TRANS-ACONITATE 2-METHYLTRANSFERASE-RELATED"/>
    <property type="match status" value="1"/>
</dbReference>
<organism evidence="2 3">
    <name type="scientific">Falsibacillus albus</name>
    <dbReference type="NCBI Taxonomy" id="2478915"/>
    <lineage>
        <taxon>Bacteria</taxon>
        <taxon>Bacillati</taxon>
        <taxon>Bacillota</taxon>
        <taxon>Bacilli</taxon>
        <taxon>Bacillales</taxon>
        <taxon>Bacillaceae</taxon>
        <taxon>Falsibacillus</taxon>
    </lineage>
</organism>
<gene>
    <name evidence="2" type="ORF">D9X91_11775</name>
</gene>
<keyword evidence="3" id="KW-1185">Reference proteome</keyword>
<dbReference type="CDD" id="cd02440">
    <property type="entry name" value="AdoMet_MTases"/>
    <property type="match status" value="1"/>
</dbReference>
<dbReference type="InterPro" id="IPR029063">
    <property type="entry name" value="SAM-dependent_MTases_sf"/>
</dbReference>
<dbReference type="GO" id="GO:0032259">
    <property type="term" value="P:methylation"/>
    <property type="evidence" value="ECO:0007669"/>
    <property type="project" value="UniProtKB-KW"/>
</dbReference>
<reference evidence="2 3" key="1">
    <citation type="submission" date="2018-10" db="EMBL/GenBank/DDBJ databases">
        <title>Falsibacillus sp. genome draft.</title>
        <authorList>
            <person name="Shi S."/>
        </authorList>
    </citation>
    <scope>NUCLEOTIDE SEQUENCE [LARGE SCALE GENOMIC DNA]</scope>
    <source>
        <strain evidence="2 3">GY 10110</strain>
    </source>
</reference>
<dbReference type="Gene3D" id="3.40.50.150">
    <property type="entry name" value="Vaccinia Virus protein VP39"/>
    <property type="match status" value="1"/>
</dbReference>
<dbReference type="OrthoDB" id="5522265at2"/>
<dbReference type="Proteomes" id="UP000276770">
    <property type="component" value="Unassembled WGS sequence"/>
</dbReference>
<dbReference type="PANTHER" id="PTHR43861:SF1">
    <property type="entry name" value="TRANS-ACONITATE 2-METHYLTRANSFERASE"/>
    <property type="match status" value="1"/>
</dbReference>
<accession>A0A3L7JY74</accession>
<keyword evidence="2" id="KW-0489">Methyltransferase</keyword>
<name>A0A3L7JY74_9BACI</name>
<dbReference type="SUPFAM" id="SSF53335">
    <property type="entry name" value="S-adenosyl-L-methionine-dependent methyltransferases"/>
    <property type="match status" value="1"/>
</dbReference>
<evidence type="ECO:0000259" key="1">
    <source>
        <dbReference type="Pfam" id="PF08241"/>
    </source>
</evidence>
<dbReference type="AlphaFoldDB" id="A0A3L7JY74"/>
<dbReference type="Pfam" id="PF08241">
    <property type="entry name" value="Methyltransf_11"/>
    <property type="match status" value="1"/>
</dbReference>
<protein>
    <submittedName>
        <fullName evidence="2">Class I SAM-dependent methyltransferase</fullName>
    </submittedName>
</protein>